<dbReference type="SUPFAM" id="SSF51430">
    <property type="entry name" value="NAD(P)-linked oxidoreductase"/>
    <property type="match status" value="1"/>
</dbReference>
<evidence type="ECO:0000259" key="2">
    <source>
        <dbReference type="Pfam" id="PF00248"/>
    </source>
</evidence>
<organism evidence="3 4">
    <name type="scientific">Celeribacter halophilus</name>
    <dbReference type="NCBI Taxonomy" id="576117"/>
    <lineage>
        <taxon>Bacteria</taxon>
        <taxon>Pseudomonadati</taxon>
        <taxon>Pseudomonadota</taxon>
        <taxon>Alphaproteobacteria</taxon>
        <taxon>Rhodobacterales</taxon>
        <taxon>Roseobacteraceae</taxon>
        <taxon>Celeribacter</taxon>
    </lineage>
</organism>
<dbReference type="Gene3D" id="3.20.20.100">
    <property type="entry name" value="NADP-dependent oxidoreductase domain"/>
    <property type="match status" value="1"/>
</dbReference>
<keyword evidence="4" id="KW-1185">Reference proteome</keyword>
<reference evidence="3 4" key="1">
    <citation type="submission" date="2016-10" db="EMBL/GenBank/DDBJ databases">
        <authorList>
            <person name="de Groot N.N."/>
        </authorList>
    </citation>
    <scope>NUCLEOTIDE SEQUENCE [LARGE SCALE GENOMIC DNA]</scope>
    <source>
        <strain evidence="3 4">CGMCC 1.8891</strain>
    </source>
</reference>
<name>A0A1I3SHZ2_9RHOB</name>
<gene>
    <name evidence="3" type="ORF">SAMN04488138_106204</name>
</gene>
<feature type="domain" description="NADP-dependent oxidoreductase" evidence="2">
    <location>
        <begin position="17"/>
        <end position="306"/>
    </location>
</feature>
<proteinExistence type="predicted"/>
<dbReference type="AlphaFoldDB" id="A0A1I3SHZ2"/>
<accession>A0A1I3SHZ2</accession>
<protein>
    <submittedName>
        <fullName evidence="3">Predicted oxidoreductase</fullName>
    </submittedName>
</protein>
<dbReference type="PANTHER" id="PTHR43625:SF40">
    <property type="entry name" value="ALDO-KETO REDUCTASE YAKC [NADP(+)]"/>
    <property type="match status" value="1"/>
</dbReference>
<dbReference type="InterPro" id="IPR023210">
    <property type="entry name" value="NADP_OxRdtase_dom"/>
</dbReference>
<evidence type="ECO:0000313" key="4">
    <source>
        <dbReference type="Proteomes" id="UP000183299"/>
    </source>
</evidence>
<dbReference type="GO" id="GO:0005737">
    <property type="term" value="C:cytoplasm"/>
    <property type="evidence" value="ECO:0007669"/>
    <property type="project" value="TreeGrafter"/>
</dbReference>
<sequence length="329" mass="36338">MSMPKRKLGAHGPEVGAIGFGCMSFAGFFGAADDETSLETLAAVEAAGIDFWDTANIYGMGHSERIVGQYLKETGAEVTLATKVGIVPGPPRSFDNSEDYIRAELESSLEKLHRDKVELYYIHRRAQEVPIEILAETMGKLIQEGLIDAWGLSEVAPATIRRAHKVVPVTAVQNEYSLWTRQPELGVIQTCEELGIAFIPFSPLARGALGVSDLDPSQFQDHDFRRVNPRFVEPNWSENLDYIHAFRAYAEKKGVTAPALALAWVLHQGDHLIPIPGTRTSTHLHDWAKAASIGLSEDDLWDLEQILPVGWAAGDRYSDAQLLGIERYC</sequence>
<dbReference type="GO" id="GO:0016491">
    <property type="term" value="F:oxidoreductase activity"/>
    <property type="evidence" value="ECO:0007669"/>
    <property type="project" value="UniProtKB-KW"/>
</dbReference>
<evidence type="ECO:0000313" key="3">
    <source>
        <dbReference type="EMBL" id="SFJ57732.1"/>
    </source>
</evidence>
<dbReference type="RefSeq" id="WP_331711572.1">
    <property type="nucleotide sequence ID" value="NZ_FORY01000006.1"/>
</dbReference>
<dbReference type="STRING" id="576117.SAMN04488138_106204"/>
<dbReference type="InterPro" id="IPR036812">
    <property type="entry name" value="NAD(P)_OxRdtase_dom_sf"/>
</dbReference>
<evidence type="ECO:0000256" key="1">
    <source>
        <dbReference type="ARBA" id="ARBA00023002"/>
    </source>
</evidence>
<dbReference type="InterPro" id="IPR050791">
    <property type="entry name" value="Aldo-Keto_reductase"/>
</dbReference>
<dbReference type="Pfam" id="PF00248">
    <property type="entry name" value="Aldo_ket_red"/>
    <property type="match status" value="1"/>
</dbReference>
<dbReference type="EMBL" id="FORY01000006">
    <property type="protein sequence ID" value="SFJ57732.1"/>
    <property type="molecule type" value="Genomic_DNA"/>
</dbReference>
<dbReference type="GeneID" id="98665337"/>
<dbReference type="PANTHER" id="PTHR43625">
    <property type="entry name" value="AFLATOXIN B1 ALDEHYDE REDUCTASE"/>
    <property type="match status" value="1"/>
</dbReference>
<dbReference type="Proteomes" id="UP000183299">
    <property type="component" value="Unassembled WGS sequence"/>
</dbReference>
<keyword evidence="1" id="KW-0560">Oxidoreductase</keyword>